<dbReference type="InterPro" id="IPR015943">
    <property type="entry name" value="WD40/YVTN_repeat-like_dom_sf"/>
</dbReference>
<evidence type="ECO:0000313" key="2">
    <source>
        <dbReference type="EMBL" id="MBU3837757.1"/>
    </source>
</evidence>
<dbReference type="Proteomes" id="UP000783796">
    <property type="component" value="Unassembled WGS sequence"/>
</dbReference>
<dbReference type="AlphaFoldDB" id="A0A948TB25"/>
<comment type="caution">
    <text evidence="2">The sequence shown here is derived from an EMBL/GenBank/DDBJ whole genome shotgun (WGS) entry which is preliminary data.</text>
</comment>
<evidence type="ECO:0000256" key="1">
    <source>
        <dbReference type="SAM" id="SignalP"/>
    </source>
</evidence>
<feature type="chain" id="PRO_5036693298" description="SMP-30/Gluconolactonase/LRE-like region domain-containing protein" evidence="1">
    <location>
        <begin position="19"/>
        <end position="287"/>
    </location>
</feature>
<dbReference type="EMBL" id="JAHLFW010000048">
    <property type="protein sequence ID" value="MBU3837757.1"/>
    <property type="molecule type" value="Genomic_DNA"/>
</dbReference>
<reference evidence="2" key="1">
    <citation type="journal article" date="2021" name="PeerJ">
        <title>Extensive microbial diversity within the chicken gut microbiome revealed by metagenomics and culture.</title>
        <authorList>
            <person name="Gilroy R."/>
            <person name="Ravi A."/>
            <person name="Getino M."/>
            <person name="Pursley I."/>
            <person name="Horton D.L."/>
            <person name="Alikhan N.F."/>
            <person name="Baker D."/>
            <person name="Gharbi K."/>
            <person name="Hall N."/>
            <person name="Watson M."/>
            <person name="Adriaenssens E.M."/>
            <person name="Foster-Nyarko E."/>
            <person name="Jarju S."/>
            <person name="Secka A."/>
            <person name="Antonio M."/>
            <person name="Oren A."/>
            <person name="Chaudhuri R.R."/>
            <person name="La Ragione R."/>
            <person name="Hildebrand F."/>
            <person name="Pallen M.J."/>
        </authorList>
    </citation>
    <scope>NUCLEOTIDE SEQUENCE</scope>
    <source>
        <strain evidence="2">G4-2901</strain>
    </source>
</reference>
<evidence type="ECO:0000313" key="3">
    <source>
        <dbReference type="Proteomes" id="UP000783796"/>
    </source>
</evidence>
<gene>
    <name evidence="2" type="ORF">H9777_05485</name>
</gene>
<organism evidence="2 3">
    <name type="scientific">Candidatus Phocaeicola faecigallinarum</name>
    <dbReference type="NCBI Taxonomy" id="2838732"/>
    <lineage>
        <taxon>Bacteria</taxon>
        <taxon>Pseudomonadati</taxon>
        <taxon>Bacteroidota</taxon>
        <taxon>Bacteroidia</taxon>
        <taxon>Bacteroidales</taxon>
        <taxon>Bacteroidaceae</taxon>
        <taxon>Phocaeicola</taxon>
    </lineage>
</organism>
<feature type="signal peptide" evidence="1">
    <location>
        <begin position="1"/>
        <end position="18"/>
    </location>
</feature>
<accession>A0A948TB25</accession>
<protein>
    <recommendedName>
        <fullName evidence="4">SMP-30/Gluconolactonase/LRE-like region domain-containing protein</fullName>
    </recommendedName>
</protein>
<name>A0A948TB25_9BACT</name>
<sequence>MKSLLTIMFIGVCGYVSAQAGLSVVNDGLRFCESTLPYNNGILIANFGTENLNPLNDEGKGYIMYYKDGKTETFIPTDGNLSAPKGMLAQGDRLFVCDVNKIVVYSTVNKTSKPVVIRLPEGHLFVNDLVADGKYLYASVTNSDCIFRIDISGDKGYTPEEWLKVPGPNGLLINNGSMYVASYPADGNTTGKNVIYKIGDMANPKLEKFVDIAGQYDGIATSTDGNYIYITNWAPASVSKVSLSDRSVAPVNISLDSPLIGPADISVKEGYIYIPDLPNSRVIVVKE</sequence>
<keyword evidence="1" id="KW-0732">Signal</keyword>
<evidence type="ECO:0008006" key="4">
    <source>
        <dbReference type="Google" id="ProtNLM"/>
    </source>
</evidence>
<reference evidence="2" key="2">
    <citation type="submission" date="2021-04" db="EMBL/GenBank/DDBJ databases">
        <authorList>
            <person name="Gilroy R."/>
        </authorList>
    </citation>
    <scope>NUCLEOTIDE SEQUENCE</scope>
    <source>
        <strain evidence="2">G4-2901</strain>
    </source>
</reference>
<dbReference type="Gene3D" id="2.130.10.10">
    <property type="entry name" value="YVTN repeat-like/Quinoprotein amine dehydrogenase"/>
    <property type="match status" value="1"/>
</dbReference>
<dbReference type="SUPFAM" id="SSF75011">
    <property type="entry name" value="3-carboxy-cis,cis-mucoante lactonizing enzyme"/>
    <property type="match status" value="1"/>
</dbReference>
<proteinExistence type="predicted"/>